<organism evidence="2 3">
    <name type="scientific">Thalassotalea marina</name>
    <dbReference type="NCBI Taxonomy" id="1673741"/>
    <lineage>
        <taxon>Bacteria</taxon>
        <taxon>Pseudomonadati</taxon>
        <taxon>Pseudomonadota</taxon>
        <taxon>Gammaproteobacteria</taxon>
        <taxon>Alteromonadales</taxon>
        <taxon>Colwelliaceae</taxon>
        <taxon>Thalassotalea</taxon>
    </lineage>
</organism>
<keyword evidence="3" id="KW-1185">Reference proteome</keyword>
<dbReference type="EMBL" id="BNCK01000017">
    <property type="protein sequence ID" value="GHG08125.1"/>
    <property type="molecule type" value="Genomic_DNA"/>
</dbReference>
<dbReference type="Pfam" id="PF05057">
    <property type="entry name" value="DUF676"/>
    <property type="match status" value="1"/>
</dbReference>
<dbReference type="RefSeq" id="WP_189774925.1">
    <property type="nucleotide sequence ID" value="NZ_BNCK01000017.1"/>
</dbReference>
<reference evidence="2" key="2">
    <citation type="submission" date="2020-09" db="EMBL/GenBank/DDBJ databases">
        <authorList>
            <person name="Sun Q."/>
            <person name="Kim S."/>
        </authorList>
    </citation>
    <scope>NUCLEOTIDE SEQUENCE</scope>
    <source>
        <strain evidence="2">KCTC 42731</strain>
    </source>
</reference>
<dbReference type="SUPFAM" id="SSF53474">
    <property type="entry name" value="alpha/beta-Hydrolases"/>
    <property type="match status" value="1"/>
</dbReference>
<feature type="domain" description="DUF676" evidence="1">
    <location>
        <begin position="114"/>
        <end position="217"/>
    </location>
</feature>
<dbReference type="InterPro" id="IPR007751">
    <property type="entry name" value="DUF676_lipase-like"/>
</dbReference>
<reference evidence="2" key="1">
    <citation type="journal article" date="2014" name="Int. J. Syst. Evol. Microbiol.">
        <title>Complete genome sequence of Corynebacterium casei LMG S-19264T (=DSM 44701T), isolated from a smear-ripened cheese.</title>
        <authorList>
            <consortium name="US DOE Joint Genome Institute (JGI-PGF)"/>
            <person name="Walter F."/>
            <person name="Albersmeier A."/>
            <person name="Kalinowski J."/>
            <person name="Ruckert C."/>
        </authorList>
    </citation>
    <scope>NUCLEOTIDE SEQUENCE</scope>
    <source>
        <strain evidence="2">KCTC 42731</strain>
    </source>
</reference>
<name>A0A919BRR4_9GAMM</name>
<protein>
    <recommendedName>
        <fullName evidence="1">DUF676 domain-containing protein</fullName>
    </recommendedName>
</protein>
<sequence>MEFPKTRFVIRLKNDISQKHFLVNRFLNELADFAGVYEEEFTELKIRKGCTVIEGYMNRAAIERLHDFFEYLKTNQPDSDELKKLQLIINYFKVEVMIDDPASNKTSEFEPANQNKKVIVLVHGWGGDKDSTFGNLSEFLKEKLNIDIETYPYPSGWLKRSPSVAFIARNLDNWIRNNCQNCEVGILGHSLGGLVTRYLAVIQKHRRIPIPIKLVTLAASPTNGAHLASIASNIPFFNSSQIEELRPNSGFLVDLNERWSFWCKANIPHACSLVTLYALNDMVVSYTSAIGGDSEAVPIYGEDHTSIVKPNSNDSEVVQTITRYAKEAGLFID</sequence>
<gene>
    <name evidence="2" type="ORF">GCM10017161_42360</name>
</gene>
<evidence type="ECO:0000313" key="3">
    <source>
        <dbReference type="Proteomes" id="UP000623842"/>
    </source>
</evidence>
<proteinExistence type="predicted"/>
<evidence type="ECO:0000313" key="2">
    <source>
        <dbReference type="EMBL" id="GHG08125.1"/>
    </source>
</evidence>
<dbReference type="InterPro" id="IPR029058">
    <property type="entry name" value="AB_hydrolase_fold"/>
</dbReference>
<dbReference type="Gene3D" id="3.40.50.1820">
    <property type="entry name" value="alpha/beta hydrolase"/>
    <property type="match status" value="1"/>
</dbReference>
<evidence type="ECO:0000259" key="1">
    <source>
        <dbReference type="Pfam" id="PF05057"/>
    </source>
</evidence>
<dbReference type="Proteomes" id="UP000623842">
    <property type="component" value="Unassembled WGS sequence"/>
</dbReference>
<dbReference type="AlphaFoldDB" id="A0A919BRR4"/>
<accession>A0A919BRR4</accession>
<comment type="caution">
    <text evidence="2">The sequence shown here is derived from an EMBL/GenBank/DDBJ whole genome shotgun (WGS) entry which is preliminary data.</text>
</comment>